<accession>A0A1T4L7P3</accession>
<dbReference type="Proteomes" id="UP000189933">
    <property type="component" value="Unassembled WGS sequence"/>
</dbReference>
<keyword evidence="2" id="KW-1185">Reference proteome</keyword>
<gene>
    <name evidence="1" type="ORF">SAMN02745885_00062</name>
</gene>
<evidence type="ECO:0000313" key="2">
    <source>
        <dbReference type="Proteomes" id="UP000189933"/>
    </source>
</evidence>
<dbReference type="AlphaFoldDB" id="A0A1T4L7P3"/>
<proteinExistence type="predicted"/>
<name>A0A1T4L7P3_9FIRM</name>
<evidence type="ECO:0000313" key="1">
    <source>
        <dbReference type="EMBL" id="SJZ50617.1"/>
    </source>
</evidence>
<dbReference type="RefSeq" id="WP_078664221.1">
    <property type="nucleotide sequence ID" value="NZ_FUXM01000001.1"/>
</dbReference>
<reference evidence="2" key="1">
    <citation type="submission" date="2017-02" db="EMBL/GenBank/DDBJ databases">
        <authorList>
            <person name="Varghese N."/>
            <person name="Submissions S."/>
        </authorList>
    </citation>
    <scope>NUCLEOTIDE SEQUENCE [LARGE SCALE GENOMIC DNA]</scope>
    <source>
        <strain evidence="2">DSM 16521</strain>
    </source>
</reference>
<sequence length="66" mass="7409">MDDSPKQKETEGEVEVEMMAVSMKPAPVFTGSAAKKLIERLENPKDNTAIFQKCIELAKAIREKKE</sequence>
<protein>
    <submittedName>
        <fullName evidence="1">Uncharacterized protein</fullName>
    </submittedName>
</protein>
<dbReference type="EMBL" id="FUXM01000001">
    <property type="protein sequence ID" value="SJZ50617.1"/>
    <property type="molecule type" value="Genomic_DNA"/>
</dbReference>
<organism evidence="1 2">
    <name type="scientific">Carboxydocella sporoproducens DSM 16521</name>
    <dbReference type="NCBI Taxonomy" id="1121270"/>
    <lineage>
        <taxon>Bacteria</taxon>
        <taxon>Bacillati</taxon>
        <taxon>Bacillota</taxon>
        <taxon>Clostridia</taxon>
        <taxon>Eubacteriales</taxon>
        <taxon>Clostridiales Family XVI. Incertae Sedis</taxon>
        <taxon>Carboxydocella</taxon>
    </lineage>
</organism>